<proteinExistence type="predicted"/>
<dbReference type="InterPro" id="IPR001789">
    <property type="entry name" value="Sig_transdc_resp-reg_receiver"/>
</dbReference>
<feature type="modified residue" description="4-aspartylphosphate" evidence="3">
    <location>
        <position position="54"/>
    </location>
</feature>
<evidence type="ECO:0000313" key="6">
    <source>
        <dbReference type="EMBL" id="MFB9098618.1"/>
    </source>
</evidence>
<dbReference type="InterPro" id="IPR011006">
    <property type="entry name" value="CheY-like_superfamily"/>
</dbReference>
<dbReference type="InterPro" id="IPR000792">
    <property type="entry name" value="Tscrpt_reg_LuxR_C"/>
</dbReference>
<dbReference type="SUPFAM" id="SSF46894">
    <property type="entry name" value="C-terminal effector domain of the bipartite response regulators"/>
    <property type="match status" value="1"/>
</dbReference>
<keyword evidence="7" id="KW-1185">Reference proteome</keyword>
<accession>A0ABV5GTA7</accession>
<dbReference type="SMART" id="SM00421">
    <property type="entry name" value="HTH_LUXR"/>
    <property type="match status" value="1"/>
</dbReference>
<dbReference type="Pfam" id="PF00072">
    <property type="entry name" value="Response_reg"/>
    <property type="match status" value="1"/>
</dbReference>
<sequence>MIKICIADNHPVVIQGIKSFFSTNSTVEVVASATNFEELSNSLQSKAVNILVLDIELNGISSIRDIKSIIKENPDTKIILFTAVSEKMYAPTAIKAGVSAYLLKTNPLKELEMAILKVNQGIVIFSEAVKRNIDLLNKGKKTDRLYKKLSSREIEVLRYLNDGKKNKEIAEILTLDEKTISTYKLRLLAKLNVTNLVDLLTKAKSLDII</sequence>
<dbReference type="PROSITE" id="PS00622">
    <property type="entry name" value="HTH_LUXR_1"/>
    <property type="match status" value="1"/>
</dbReference>
<dbReference type="CDD" id="cd17535">
    <property type="entry name" value="REC_NarL-like"/>
    <property type="match status" value="1"/>
</dbReference>
<dbReference type="SMART" id="SM00448">
    <property type="entry name" value="REC"/>
    <property type="match status" value="1"/>
</dbReference>
<name>A0ABV5GTA7_9FLAO</name>
<dbReference type="Proteomes" id="UP001589607">
    <property type="component" value="Unassembled WGS sequence"/>
</dbReference>
<reference evidence="6 7" key="1">
    <citation type="submission" date="2024-09" db="EMBL/GenBank/DDBJ databases">
        <authorList>
            <person name="Sun Q."/>
            <person name="Mori K."/>
        </authorList>
    </citation>
    <scope>NUCLEOTIDE SEQUENCE [LARGE SCALE GENOMIC DNA]</scope>
    <source>
        <strain evidence="6 7">CECT 7955</strain>
    </source>
</reference>
<dbReference type="PROSITE" id="PS50110">
    <property type="entry name" value="RESPONSE_REGULATORY"/>
    <property type="match status" value="1"/>
</dbReference>
<dbReference type="PROSITE" id="PS50043">
    <property type="entry name" value="HTH_LUXR_2"/>
    <property type="match status" value="1"/>
</dbReference>
<keyword evidence="1 3" id="KW-0597">Phosphoprotein</keyword>
<dbReference type="PRINTS" id="PR00038">
    <property type="entry name" value="HTHLUXR"/>
</dbReference>
<dbReference type="InterPro" id="IPR016032">
    <property type="entry name" value="Sig_transdc_resp-reg_C-effctor"/>
</dbReference>
<dbReference type="RefSeq" id="WP_236458730.1">
    <property type="nucleotide sequence ID" value="NZ_CBCSGE010000001.1"/>
</dbReference>
<gene>
    <name evidence="6" type="ORF">ACFFVF_19090</name>
</gene>
<dbReference type="Gene3D" id="3.40.50.2300">
    <property type="match status" value="1"/>
</dbReference>
<dbReference type="CDD" id="cd06170">
    <property type="entry name" value="LuxR_C_like"/>
    <property type="match status" value="1"/>
</dbReference>
<feature type="domain" description="Response regulatory" evidence="5">
    <location>
        <begin position="3"/>
        <end position="119"/>
    </location>
</feature>
<evidence type="ECO:0000256" key="3">
    <source>
        <dbReference type="PROSITE-ProRule" id="PRU00169"/>
    </source>
</evidence>
<keyword evidence="2" id="KW-0238">DNA-binding</keyword>
<dbReference type="Pfam" id="PF00196">
    <property type="entry name" value="GerE"/>
    <property type="match status" value="1"/>
</dbReference>
<evidence type="ECO:0000259" key="4">
    <source>
        <dbReference type="PROSITE" id="PS50043"/>
    </source>
</evidence>
<protein>
    <submittedName>
        <fullName evidence="6">Response regulator</fullName>
    </submittedName>
</protein>
<dbReference type="EMBL" id="JBHMEY010000094">
    <property type="protein sequence ID" value="MFB9098618.1"/>
    <property type="molecule type" value="Genomic_DNA"/>
</dbReference>
<comment type="caution">
    <text evidence="6">The sequence shown here is derived from an EMBL/GenBank/DDBJ whole genome shotgun (WGS) entry which is preliminary data.</text>
</comment>
<evidence type="ECO:0000256" key="1">
    <source>
        <dbReference type="ARBA" id="ARBA00022553"/>
    </source>
</evidence>
<dbReference type="PANTHER" id="PTHR45566">
    <property type="entry name" value="HTH-TYPE TRANSCRIPTIONAL REGULATOR YHJB-RELATED"/>
    <property type="match status" value="1"/>
</dbReference>
<evidence type="ECO:0000259" key="5">
    <source>
        <dbReference type="PROSITE" id="PS50110"/>
    </source>
</evidence>
<dbReference type="InterPro" id="IPR051015">
    <property type="entry name" value="EvgA-like"/>
</dbReference>
<evidence type="ECO:0000313" key="7">
    <source>
        <dbReference type="Proteomes" id="UP001589607"/>
    </source>
</evidence>
<evidence type="ECO:0000256" key="2">
    <source>
        <dbReference type="ARBA" id="ARBA00023125"/>
    </source>
</evidence>
<organism evidence="6 7">
    <name type="scientific">Flavobacterium jumunjinense</name>
    <dbReference type="NCBI Taxonomy" id="998845"/>
    <lineage>
        <taxon>Bacteria</taxon>
        <taxon>Pseudomonadati</taxon>
        <taxon>Bacteroidota</taxon>
        <taxon>Flavobacteriia</taxon>
        <taxon>Flavobacteriales</taxon>
        <taxon>Flavobacteriaceae</taxon>
        <taxon>Flavobacterium</taxon>
    </lineage>
</organism>
<dbReference type="PANTHER" id="PTHR45566:SF2">
    <property type="entry name" value="NARL SUBFAMILY"/>
    <property type="match status" value="1"/>
</dbReference>
<dbReference type="InterPro" id="IPR058245">
    <property type="entry name" value="NreC/VraR/RcsB-like_REC"/>
</dbReference>
<feature type="domain" description="HTH luxR-type" evidence="4">
    <location>
        <begin position="142"/>
        <end position="207"/>
    </location>
</feature>
<dbReference type="SUPFAM" id="SSF52172">
    <property type="entry name" value="CheY-like"/>
    <property type="match status" value="1"/>
</dbReference>